<dbReference type="InterPro" id="IPR057739">
    <property type="entry name" value="Glyco_hydro_29_N"/>
</dbReference>
<dbReference type="GO" id="GO:0005764">
    <property type="term" value="C:lysosome"/>
    <property type="evidence" value="ECO:0007669"/>
    <property type="project" value="TreeGrafter"/>
</dbReference>
<evidence type="ECO:0000256" key="1">
    <source>
        <dbReference type="ARBA" id="ARBA00004071"/>
    </source>
</evidence>
<dbReference type="SMART" id="SM00812">
    <property type="entry name" value="Alpha_L_fucos"/>
    <property type="match status" value="1"/>
</dbReference>
<dbReference type="PIRSF" id="PIRSF001092">
    <property type="entry name" value="Alpha-L-fucosidase"/>
    <property type="match status" value="1"/>
</dbReference>
<dbReference type="InterPro" id="IPR000933">
    <property type="entry name" value="Glyco_hydro_29"/>
</dbReference>
<dbReference type="Gene3D" id="3.20.20.80">
    <property type="entry name" value="Glycosidases"/>
    <property type="match status" value="1"/>
</dbReference>
<feature type="domain" description="Glycoside hydrolase family 29 N-terminal" evidence="7">
    <location>
        <begin position="31"/>
        <end position="381"/>
    </location>
</feature>
<comment type="similarity">
    <text evidence="2">Belongs to the glycosyl hydrolase 29 family.</text>
</comment>
<dbReference type="InterPro" id="IPR016286">
    <property type="entry name" value="FUC_metazoa-typ"/>
</dbReference>
<proteinExistence type="inferred from homology"/>
<evidence type="ECO:0000313" key="9">
    <source>
        <dbReference type="EMBL" id="TYA89229.1"/>
    </source>
</evidence>
<keyword evidence="4" id="KW-0732">Signal</keyword>
<sequence length="499" mass="57995">MKYFKLLFFLTLSILSCGEKTSSGKDLVFNTTSWDSLSIHMNDPEWFSDAKLGVYFHWGPYSVPAFHNEWYPRWMHVKGTKAYNYHVENFGDPANFGYHDFIPMFKAEKFNPKEWAELFKISGARFAGVIAQHHDGFAMWDSKINPYNASDMGPKRDIVGEMLEEVEELGLKTITTFHHARTYQRFKNDSTKWGDNASYFPYNPNYATASEDNKLKYLYGNMPWDEFQEYWLEEVNEVVKQYQPDIIWFDSGLDRISEDYRMKMVNLQVNNSIKNNKKTIVAYKQEDLPKNVGVLDIEQGGMRNIADEYWLSDMTISKGSWSYVKDQTYKKPELLIRNMIDIWSKRGIVLLNVSPTAEGVINQEQQHVLNAIGKWIKKHEEAVYQTRPYKIFGYGEALVEDGRHGGQKATTEYSHNDIRFTISKDSSAIYLYVLGKPKPKETISIKHISEYYKDRIKAISLLGSHVPIEWNLNNAFLNITTPNSNEMDDIATVFKVSLK</sequence>
<dbReference type="PROSITE" id="PS51257">
    <property type="entry name" value="PROKAR_LIPOPROTEIN"/>
    <property type="match status" value="1"/>
</dbReference>
<evidence type="ECO:0000313" key="10">
    <source>
        <dbReference type="Proteomes" id="UP000323930"/>
    </source>
</evidence>
<feature type="domain" description="Alpha-L-fucosidase C-terminal" evidence="8">
    <location>
        <begin position="415"/>
        <end position="496"/>
    </location>
</feature>
<dbReference type="EMBL" id="VSDQ01000241">
    <property type="protein sequence ID" value="TYA89229.1"/>
    <property type="molecule type" value="Genomic_DNA"/>
</dbReference>
<keyword evidence="10" id="KW-1185">Reference proteome</keyword>
<reference evidence="9 10" key="1">
    <citation type="submission" date="2019-08" db="EMBL/GenBank/DDBJ databases">
        <title>Seonamhaeicola sediminis sp. nov., isolated from marine sediment.</title>
        <authorList>
            <person name="Cao W.R."/>
        </authorList>
    </citation>
    <scope>NUCLEOTIDE SEQUENCE [LARGE SCALE GENOMIC DNA]</scope>
    <source>
        <strain evidence="9 10">B011</strain>
    </source>
</reference>
<evidence type="ECO:0000256" key="4">
    <source>
        <dbReference type="ARBA" id="ARBA00022729"/>
    </source>
</evidence>
<dbReference type="Pfam" id="PF16757">
    <property type="entry name" value="Fucosidase_C"/>
    <property type="match status" value="1"/>
</dbReference>
<evidence type="ECO:0000256" key="2">
    <source>
        <dbReference type="ARBA" id="ARBA00007951"/>
    </source>
</evidence>
<comment type="caution">
    <text evidence="9">The sequence shown here is derived from an EMBL/GenBank/DDBJ whole genome shotgun (WGS) entry which is preliminary data.</text>
</comment>
<dbReference type="GO" id="GO:0016139">
    <property type="term" value="P:glycoside catabolic process"/>
    <property type="evidence" value="ECO:0007669"/>
    <property type="project" value="TreeGrafter"/>
</dbReference>
<dbReference type="PANTHER" id="PTHR10030">
    <property type="entry name" value="ALPHA-L-FUCOSIDASE"/>
    <property type="match status" value="1"/>
</dbReference>
<keyword evidence="5" id="KW-0378">Hydrolase</keyword>
<evidence type="ECO:0000259" key="8">
    <source>
        <dbReference type="Pfam" id="PF16757"/>
    </source>
</evidence>
<dbReference type="Proteomes" id="UP000323930">
    <property type="component" value="Unassembled WGS sequence"/>
</dbReference>
<dbReference type="RefSeq" id="WP_148540095.1">
    <property type="nucleotide sequence ID" value="NZ_VSDQ01000241.1"/>
</dbReference>
<dbReference type="Pfam" id="PF01120">
    <property type="entry name" value="Alpha_L_fucos"/>
    <property type="match status" value="1"/>
</dbReference>
<evidence type="ECO:0000256" key="3">
    <source>
        <dbReference type="ARBA" id="ARBA00012662"/>
    </source>
</evidence>
<dbReference type="PRINTS" id="PR00741">
    <property type="entry name" value="GLHYDRLASE29"/>
</dbReference>
<gene>
    <name evidence="9" type="ORF">FUA24_03600</name>
</gene>
<evidence type="ECO:0000256" key="5">
    <source>
        <dbReference type="ARBA" id="ARBA00022801"/>
    </source>
</evidence>
<dbReference type="Gene3D" id="2.60.40.1180">
    <property type="entry name" value="Golgi alpha-mannosidase II"/>
    <property type="match status" value="1"/>
</dbReference>
<comment type="function">
    <text evidence="1">Alpha-L-fucosidase is responsible for hydrolyzing the alpha-1,6-linked fucose joined to the reducing-end N-acetylglucosamine of the carbohydrate moieties of glycoproteins.</text>
</comment>
<dbReference type="SUPFAM" id="SSF51445">
    <property type="entry name" value="(Trans)glycosidases"/>
    <property type="match status" value="1"/>
</dbReference>
<dbReference type="EC" id="3.2.1.51" evidence="3"/>
<dbReference type="InterPro" id="IPR017853">
    <property type="entry name" value="GH"/>
</dbReference>
<evidence type="ECO:0000259" key="7">
    <source>
        <dbReference type="Pfam" id="PF01120"/>
    </source>
</evidence>
<dbReference type="InterPro" id="IPR013780">
    <property type="entry name" value="Glyco_hydro_b"/>
</dbReference>
<dbReference type="OrthoDB" id="1095333at2"/>
<dbReference type="AlphaFoldDB" id="A0A5D0J1K0"/>
<evidence type="ECO:0000256" key="6">
    <source>
        <dbReference type="ARBA" id="ARBA00023295"/>
    </source>
</evidence>
<protein>
    <recommendedName>
        <fullName evidence="3">alpha-L-fucosidase</fullName>
        <ecNumber evidence="3">3.2.1.51</ecNumber>
    </recommendedName>
</protein>
<dbReference type="InterPro" id="IPR031919">
    <property type="entry name" value="Fucosidase_C"/>
</dbReference>
<dbReference type="PANTHER" id="PTHR10030:SF37">
    <property type="entry name" value="ALPHA-L-FUCOSIDASE-RELATED"/>
    <property type="match status" value="1"/>
</dbReference>
<dbReference type="GO" id="GO:0006004">
    <property type="term" value="P:fucose metabolic process"/>
    <property type="evidence" value="ECO:0007669"/>
    <property type="project" value="InterPro"/>
</dbReference>
<dbReference type="GO" id="GO:0004560">
    <property type="term" value="F:alpha-L-fucosidase activity"/>
    <property type="evidence" value="ECO:0007669"/>
    <property type="project" value="InterPro"/>
</dbReference>
<keyword evidence="6" id="KW-0326">Glycosidase</keyword>
<organism evidence="9 10">
    <name type="scientific">Seonamhaeicola marinus</name>
    <dbReference type="NCBI Taxonomy" id="1912246"/>
    <lineage>
        <taxon>Bacteria</taxon>
        <taxon>Pseudomonadati</taxon>
        <taxon>Bacteroidota</taxon>
        <taxon>Flavobacteriia</taxon>
        <taxon>Flavobacteriales</taxon>
        <taxon>Flavobacteriaceae</taxon>
    </lineage>
</organism>
<name>A0A5D0J1K0_9FLAO</name>
<accession>A0A5D0J1K0</accession>